<name>A0ACC2LPB2_PERAE</name>
<dbReference type="EMBL" id="CM056811">
    <property type="protein sequence ID" value="KAJ8635243.1"/>
    <property type="molecule type" value="Genomic_DNA"/>
</dbReference>
<keyword evidence="2" id="KW-1185">Reference proteome</keyword>
<comment type="caution">
    <text evidence="1">The sequence shown here is derived from an EMBL/GenBank/DDBJ whole genome shotgun (WGS) entry which is preliminary data.</text>
</comment>
<sequence>MIQEKIGTTETMTGGRSRDRDYDVESKHEQDWLGDREREYDDIEPEHDGEWYGHPEPENKIESYDHYECHRHGQLDPNDEQERYEGMEPDDCQDRFDRDDSRPQVREKSRDRKLEY</sequence>
<protein>
    <submittedName>
        <fullName evidence="1">Uncharacterized protein</fullName>
    </submittedName>
</protein>
<accession>A0ACC2LPB2</accession>
<reference evidence="1 2" key="1">
    <citation type="journal article" date="2022" name="Hortic Res">
        <title>A haplotype resolved chromosomal level avocado genome allows analysis of novel avocado genes.</title>
        <authorList>
            <person name="Nath O."/>
            <person name="Fletcher S.J."/>
            <person name="Hayward A."/>
            <person name="Shaw L.M."/>
            <person name="Masouleh A.K."/>
            <person name="Furtado A."/>
            <person name="Henry R.J."/>
            <person name="Mitter N."/>
        </authorList>
    </citation>
    <scope>NUCLEOTIDE SEQUENCE [LARGE SCALE GENOMIC DNA]</scope>
    <source>
        <strain evidence="2">cv. Hass</strain>
    </source>
</reference>
<organism evidence="1 2">
    <name type="scientific">Persea americana</name>
    <name type="common">Avocado</name>
    <dbReference type="NCBI Taxonomy" id="3435"/>
    <lineage>
        <taxon>Eukaryota</taxon>
        <taxon>Viridiplantae</taxon>
        <taxon>Streptophyta</taxon>
        <taxon>Embryophyta</taxon>
        <taxon>Tracheophyta</taxon>
        <taxon>Spermatophyta</taxon>
        <taxon>Magnoliopsida</taxon>
        <taxon>Magnoliidae</taxon>
        <taxon>Laurales</taxon>
        <taxon>Lauraceae</taxon>
        <taxon>Persea</taxon>
    </lineage>
</organism>
<gene>
    <name evidence="1" type="ORF">MRB53_009510</name>
</gene>
<evidence type="ECO:0000313" key="1">
    <source>
        <dbReference type="EMBL" id="KAJ8635243.1"/>
    </source>
</evidence>
<proteinExistence type="predicted"/>
<dbReference type="Proteomes" id="UP001234297">
    <property type="component" value="Chromosome 3"/>
</dbReference>
<evidence type="ECO:0000313" key="2">
    <source>
        <dbReference type="Proteomes" id="UP001234297"/>
    </source>
</evidence>